<feature type="region of interest" description="Disordered" evidence="2">
    <location>
        <begin position="1"/>
        <end position="27"/>
    </location>
</feature>
<feature type="domain" description="ACT" evidence="3">
    <location>
        <begin position="147"/>
        <end position="217"/>
    </location>
</feature>
<feature type="compositionally biased region" description="Polar residues" evidence="2">
    <location>
        <begin position="1"/>
        <end position="10"/>
    </location>
</feature>
<dbReference type="SUPFAM" id="SSF55021">
    <property type="entry name" value="ACT-like"/>
    <property type="match status" value="2"/>
</dbReference>
<feature type="non-terminal residue" evidence="4">
    <location>
        <position position="1"/>
    </location>
</feature>
<reference evidence="5" key="1">
    <citation type="submission" date="2019-10" db="EMBL/GenBank/DDBJ databases">
        <title>Streptomyces sp. nov., a novel actinobacterium isolated from alkaline environment.</title>
        <authorList>
            <person name="Golinska P."/>
        </authorList>
    </citation>
    <scope>NUCLEOTIDE SEQUENCE [LARGE SCALE GENOMIC DNA]</scope>
    <source>
        <strain evidence="5">DSM 42118</strain>
    </source>
</reference>
<dbReference type="AlphaFoldDB" id="A0A7W3Y2D8"/>
<dbReference type="PROSITE" id="PS51671">
    <property type="entry name" value="ACT"/>
    <property type="match status" value="2"/>
</dbReference>
<dbReference type="InterPro" id="IPR002912">
    <property type="entry name" value="ACT_dom"/>
</dbReference>
<dbReference type="CDD" id="cd04899">
    <property type="entry name" value="ACT_ACR-UUR-like_2"/>
    <property type="match status" value="1"/>
</dbReference>
<dbReference type="PANTHER" id="PTHR47320:SF1">
    <property type="entry name" value="BIFUNCTIONAL URIDYLYLTRANSFERASE_URIDYLYL-REMOVING ENZYME"/>
    <property type="match status" value="1"/>
</dbReference>
<name>A0A7W3Y2D8_9ACTN</name>
<organism evidence="4 5">
    <name type="scientific">Streptomyces alkaliphilus</name>
    <dbReference type="NCBI Taxonomy" id="1472722"/>
    <lineage>
        <taxon>Bacteria</taxon>
        <taxon>Bacillati</taxon>
        <taxon>Actinomycetota</taxon>
        <taxon>Actinomycetes</taxon>
        <taxon>Kitasatosporales</taxon>
        <taxon>Streptomycetaceae</taxon>
        <taxon>Streptomyces</taxon>
    </lineage>
</organism>
<keyword evidence="5" id="KW-1185">Reference proteome</keyword>
<dbReference type="Pfam" id="PF01842">
    <property type="entry name" value="ACT"/>
    <property type="match status" value="1"/>
</dbReference>
<dbReference type="GO" id="GO:0008773">
    <property type="term" value="F:[protein-PII] uridylyltransferase activity"/>
    <property type="evidence" value="ECO:0007669"/>
    <property type="project" value="InterPro"/>
</dbReference>
<dbReference type="InterPro" id="IPR045865">
    <property type="entry name" value="ACT-like_dom_sf"/>
</dbReference>
<evidence type="ECO:0000256" key="2">
    <source>
        <dbReference type="SAM" id="MobiDB-lite"/>
    </source>
</evidence>
<evidence type="ECO:0000313" key="4">
    <source>
        <dbReference type="EMBL" id="MBB0245230.1"/>
    </source>
</evidence>
<gene>
    <name evidence="4" type="ORF">FNQ90_14230</name>
</gene>
<dbReference type="InterPro" id="IPR010043">
    <property type="entry name" value="UTase/UR"/>
</dbReference>
<comment type="caution">
    <text evidence="4">The sequence shown here is derived from an EMBL/GenBank/DDBJ whole genome shotgun (WGS) entry which is preliminary data.</text>
</comment>
<dbReference type="Proteomes" id="UP000538929">
    <property type="component" value="Unassembled WGS sequence"/>
</dbReference>
<accession>A0A7W3Y2D8</accession>
<evidence type="ECO:0000313" key="5">
    <source>
        <dbReference type="Proteomes" id="UP000538929"/>
    </source>
</evidence>
<evidence type="ECO:0000256" key="1">
    <source>
        <dbReference type="ARBA" id="ARBA00022801"/>
    </source>
</evidence>
<feature type="domain" description="ACT" evidence="3">
    <location>
        <begin position="33"/>
        <end position="116"/>
    </location>
</feature>
<feature type="compositionally biased region" description="Acidic residues" evidence="2">
    <location>
        <begin position="17"/>
        <end position="26"/>
    </location>
</feature>
<dbReference type="EMBL" id="VKHT01000429">
    <property type="protein sequence ID" value="MBB0245230.1"/>
    <property type="molecule type" value="Genomic_DNA"/>
</dbReference>
<proteinExistence type="predicted"/>
<dbReference type="PANTHER" id="PTHR47320">
    <property type="entry name" value="BIFUNCTIONAL URIDYLYLTRANSFERASE/URIDYLYL-REMOVING ENZYME"/>
    <property type="match status" value="1"/>
</dbReference>
<dbReference type="GO" id="GO:0016787">
    <property type="term" value="F:hydrolase activity"/>
    <property type="evidence" value="ECO:0007669"/>
    <property type="project" value="UniProtKB-KW"/>
</dbReference>
<evidence type="ECO:0000259" key="3">
    <source>
        <dbReference type="PROSITE" id="PS51671"/>
    </source>
</evidence>
<keyword evidence="1" id="KW-0378">Hydrolase</keyword>
<dbReference type="RefSeq" id="WP_182606748.1">
    <property type="nucleotide sequence ID" value="NZ_VKHT01000429.1"/>
</dbReference>
<sequence length="217" mass="23147">VSTAPVSRNTPVGGLDDREDPTEPVEPEPVGVELVVALPDRPGVLPAVAGVLALHRLTVRSAELRSIRPADQGTALLLEWRVAAEFGSLPRAERLRADLIRALDGSLDITARLAEREAAYRRPRRRALQAPPPRVGVAPLGSRLATVIEVRAQDAPGLLYRIGRALEDRGVRVRSAHVSTLGSNAVDAFYVTGPDGGPLPTPEASALAREVERALGR</sequence>
<protein>
    <submittedName>
        <fullName evidence="4">ACT domain-containing protein</fullName>
    </submittedName>
</protein>